<evidence type="ECO:0000313" key="12">
    <source>
        <dbReference type="Proteomes" id="UP000283329"/>
    </source>
</evidence>
<keyword evidence="5 7" id="KW-0472">Membrane</keyword>
<feature type="chain" id="PRO_5042714363" evidence="8">
    <location>
        <begin position="29"/>
        <end position="1035"/>
    </location>
</feature>
<dbReference type="FunFam" id="2.60.40.1120:FF:000003">
    <property type="entry name" value="Outer membrane protein Omp121"/>
    <property type="match status" value="1"/>
</dbReference>
<dbReference type="Gene3D" id="2.40.170.20">
    <property type="entry name" value="TonB-dependent receptor, beta-barrel domain"/>
    <property type="match status" value="1"/>
</dbReference>
<dbReference type="InterPro" id="IPR023997">
    <property type="entry name" value="TonB-dep_OMP_SusC/RagA_CS"/>
</dbReference>
<keyword evidence="6 7" id="KW-0998">Cell outer membrane</keyword>
<evidence type="ECO:0000256" key="4">
    <source>
        <dbReference type="ARBA" id="ARBA00022692"/>
    </source>
</evidence>
<dbReference type="EMBL" id="QRJR01000031">
    <property type="protein sequence ID" value="RHH40864.1"/>
    <property type="molecule type" value="Genomic_DNA"/>
</dbReference>
<name>A0A414WST8_BACOV</name>
<dbReference type="InterPro" id="IPR037066">
    <property type="entry name" value="Plug_dom_sf"/>
</dbReference>
<dbReference type="AlphaFoldDB" id="A0A414WST8"/>
<evidence type="ECO:0000256" key="1">
    <source>
        <dbReference type="ARBA" id="ARBA00004571"/>
    </source>
</evidence>
<dbReference type="FunFam" id="2.170.130.10:FF:000008">
    <property type="entry name" value="SusC/RagA family TonB-linked outer membrane protein"/>
    <property type="match status" value="1"/>
</dbReference>
<accession>A0A414WST8</accession>
<proteinExistence type="inferred from homology"/>
<evidence type="ECO:0000256" key="6">
    <source>
        <dbReference type="ARBA" id="ARBA00023237"/>
    </source>
</evidence>
<keyword evidence="3 7" id="KW-1134">Transmembrane beta strand</keyword>
<evidence type="ECO:0000313" key="10">
    <source>
        <dbReference type="EMBL" id="MDC7960917.1"/>
    </source>
</evidence>
<feature type="signal peptide" evidence="8">
    <location>
        <begin position="1"/>
        <end position="28"/>
    </location>
</feature>
<dbReference type="InterPro" id="IPR039426">
    <property type="entry name" value="TonB-dep_rcpt-like"/>
</dbReference>
<keyword evidence="2 7" id="KW-0813">Transport</keyword>
<dbReference type="Pfam" id="PF13715">
    <property type="entry name" value="CarbopepD_reg_2"/>
    <property type="match status" value="1"/>
</dbReference>
<dbReference type="RefSeq" id="WP_115485130.1">
    <property type="nucleotide sequence ID" value="NZ_BAABYV010000001.1"/>
</dbReference>
<dbReference type="InterPro" id="IPR008969">
    <property type="entry name" value="CarboxyPept-like_regulatory"/>
</dbReference>
<feature type="domain" description="TonB-dependent receptor plug" evidence="9">
    <location>
        <begin position="121"/>
        <end position="228"/>
    </location>
</feature>
<organism evidence="11 12">
    <name type="scientific">Bacteroides ovatus</name>
    <dbReference type="NCBI Taxonomy" id="28116"/>
    <lineage>
        <taxon>Bacteria</taxon>
        <taxon>Pseudomonadati</taxon>
        <taxon>Bacteroidota</taxon>
        <taxon>Bacteroidia</taxon>
        <taxon>Bacteroidales</taxon>
        <taxon>Bacteroidaceae</taxon>
        <taxon>Bacteroides</taxon>
    </lineage>
</organism>
<keyword evidence="8" id="KW-0732">Signal</keyword>
<dbReference type="NCBIfam" id="TIGR04057">
    <property type="entry name" value="SusC_RagA_signa"/>
    <property type="match status" value="1"/>
</dbReference>
<dbReference type="Proteomes" id="UP001215078">
    <property type="component" value="Unassembled WGS sequence"/>
</dbReference>
<dbReference type="InterPro" id="IPR023996">
    <property type="entry name" value="TonB-dep_OMP_SusC/RagA"/>
</dbReference>
<keyword evidence="4 7" id="KW-0812">Transmembrane</keyword>
<dbReference type="InterPro" id="IPR036942">
    <property type="entry name" value="Beta-barrel_TonB_sf"/>
</dbReference>
<dbReference type="PROSITE" id="PS52016">
    <property type="entry name" value="TONB_DEPENDENT_REC_3"/>
    <property type="match status" value="1"/>
</dbReference>
<evidence type="ECO:0000256" key="2">
    <source>
        <dbReference type="ARBA" id="ARBA00022448"/>
    </source>
</evidence>
<dbReference type="EMBL" id="JAQQPO010000033">
    <property type="protein sequence ID" value="MDC7960917.1"/>
    <property type="molecule type" value="Genomic_DNA"/>
</dbReference>
<evidence type="ECO:0000256" key="3">
    <source>
        <dbReference type="ARBA" id="ARBA00022452"/>
    </source>
</evidence>
<keyword evidence="11" id="KW-0675">Receptor</keyword>
<protein>
    <submittedName>
        <fullName evidence="11">TonB-dependent receptor</fullName>
    </submittedName>
</protein>
<comment type="subcellular location">
    <subcellularLocation>
        <location evidence="1 7">Cell outer membrane</location>
        <topology evidence="1 7">Multi-pass membrane protein</topology>
    </subcellularLocation>
</comment>
<gene>
    <name evidence="11" type="ORF">DW206_21770</name>
    <name evidence="10" type="ORF">PQ628_22235</name>
</gene>
<dbReference type="SUPFAM" id="SSF56935">
    <property type="entry name" value="Porins"/>
    <property type="match status" value="1"/>
</dbReference>
<dbReference type="InterPro" id="IPR012910">
    <property type="entry name" value="Plug_dom"/>
</dbReference>
<dbReference type="Gene3D" id="2.60.40.1120">
    <property type="entry name" value="Carboxypeptidase-like, regulatory domain"/>
    <property type="match status" value="1"/>
</dbReference>
<sequence>MRNKSFYYPLMIAMLLLLCTPFVTVVYAQSFTVTGTVADSQGGVPGVNVKVKGSTTGTITDMDGKFTLNVPSSKSVLVISYIGYTTQEIPVNNQKILNINLKEDTKVLDEVVVVGYGVQKKSHLTGSVSKMDVNNLTDIPVTQVDQLLQGKIAGVNIQNSTSEAGAAPQIRVRGMGSISADSSPLIVIDGYPVPEGLSTLDMADIASIEVLKDAASAAIYGSRAANGVILVTTKEGNASKAKYSVKASTGLKWAYKLHPIMSSKDYYNMMGYEAALQNKSIAANDEAFGLINNYTDWQREGLQDTPQIHQVQLSVSGGKKDITYYISGNYAQEDGIMINSNYKRLNLRSRINAKLSKRVDLSLNVAPSYTKTETPSTNFIDFYRTPSFMPVRHTEETAALTGKAIGSWARGSDFSNIMYTREDGTQVKASPFNTSNNNPKSLMDTEERFKEDYNLQANSSINVQIMKGLTFTTSNGFYIKYRQNNEYRNYESRKDEESAMGTYKNRLYVDLLSENTLNYIGKKGKHDYAALLGYTAQTTSETTASIVGLGFPTDYVHTLNAATSFDVSQTNTIKFRTAMMSALARVNYSYADKYLVSASLRTDGSSLFADGKQWGWFPSVSLGWRASEEAFLKGVSWLNMLKLRASFGVTGNNNIPANSYYNLLYASNYALGSGTGALIPGLGKTTSTKGNHDITWEQTYEYNAGIDFSALDNRISLTLEGYYSITKQLLFKQPVVSFMGYSDYWNNIGRIRNSGIEIELNTHNIRTKNFEWTTSFNLSSNFNKLLELSGEERLISTGERNETYLAQVGHRAISFFGYKTDGVYLNQADLDASPHLASATPGSLKIVDINDDGVINDKDRTVIGNPFPKATWGISNTFRWKGFDLYFLIQGVSGLDVFNGDGYYTESKKFNRNYVKDRWISAEYPGDGRTPTVGSAGISWEFTDYMIEDGSFVALRDVVLGYTFDKKKLKKAGLNSLRLYASGQNLLYFWGKSYRGINPEARVTTGSYSSPLVNGYQRGGFPIQSTVNIGFELNF</sequence>
<dbReference type="NCBIfam" id="TIGR04056">
    <property type="entry name" value="OMP_RagA_SusC"/>
    <property type="match status" value="1"/>
</dbReference>
<dbReference type="Proteomes" id="UP000283329">
    <property type="component" value="Unassembled WGS sequence"/>
</dbReference>
<dbReference type="GO" id="GO:0009279">
    <property type="term" value="C:cell outer membrane"/>
    <property type="evidence" value="ECO:0007669"/>
    <property type="project" value="UniProtKB-SubCell"/>
</dbReference>
<dbReference type="SUPFAM" id="SSF49464">
    <property type="entry name" value="Carboxypeptidase regulatory domain-like"/>
    <property type="match status" value="1"/>
</dbReference>
<reference evidence="10" key="2">
    <citation type="submission" date="2022-10" db="EMBL/GenBank/DDBJ databases">
        <title>Human gut microbiome strain richness.</title>
        <authorList>
            <person name="Chen-Liaw A."/>
        </authorList>
    </citation>
    <scope>NUCLEOTIDE SEQUENCE</scope>
    <source>
        <strain evidence="10">RTP21484st1_H8_RTP21484_190118</strain>
    </source>
</reference>
<evidence type="ECO:0000256" key="8">
    <source>
        <dbReference type="SAM" id="SignalP"/>
    </source>
</evidence>
<reference evidence="11 12" key="1">
    <citation type="submission" date="2018-08" db="EMBL/GenBank/DDBJ databases">
        <title>A genome reference for cultivated species of the human gut microbiota.</title>
        <authorList>
            <person name="Zou Y."/>
            <person name="Xue W."/>
            <person name="Luo G."/>
        </authorList>
    </citation>
    <scope>NUCLEOTIDE SEQUENCE [LARGE SCALE GENOMIC DNA]</scope>
    <source>
        <strain evidence="11 12">AM17-48</strain>
    </source>
</reference>
<comment type="caution">
    <text evidence="11">The sequence shown here is derived from an EMBL/GenBank/DDBJ whole genome shotgun (WGS) entry which is preliminary data.</text>
</comment>
<evidence type="ECO:0000313" key="11">
    <source>
        <dbReference type="EMBL" id="RHH40864.1"/>
    </source>
</evidence>
<comment type="similarity">
    <text evidence="7">Belongs to the TonB-dependent receptor family.</text>
</comment>
<dbReference type="Pfam" id="PF07715">
    <property type="entry name" value="Plug"/>
    <property type="match status" value="1"/>
</dbReference>
<dbReference type="Gene3D" id="2.170.130.10">
    <property type="entry name" value="TonB-dependent receptor, plug domain"/>
    <property type="match status" value="1"/>
</dbReference>
<evidence type="ECO:0000256" key="5">
    <source>
        <dbReference type="ARBA" id="ARBA00023136"/>
    </source>
</evidence>
<evidence type="ECO:0000256" key="7">
    <source>
        <dbReference type="PROSITE-ProRule" id="PRU01360"/>
    </source>
</evidence>
<evidence type="ECO:0000259" key="9">
    <source>
        <dbReference type="Pfam" id="PF07715"/>
    </source>
</evidence>